<evidence type="ECO:0000313" key="1">
    <source>
        <dbReference type="EMBL" id="TES50417.1"/>
    </source>
</evidence>
<evidence type="ECO:0000313" key="2">
    <source>
        <dbReference type="Proteomes" id="UP000298210"/>
    </source>
</evidence>
<dbReference type="RefSeq" id="WP_095150297.1">
    <property type="nucleotide sequence ID" value="NZ_LDIM01000012.1"/>
</dbReference>
<dbReference type="AlphaFoldDB" id="A0A4Y7WPX2"/>
<dbReference type="SUPFAM" id="SSF102405">
    <property type="entry name" value="MCP/YpsA-like"/>
    <property type="match status" value="1"/>
</dbReference>
<dbReference type="InterPro" id="IPR010697">
    <property type="entry name" value="YspA"/>
</dbReference>
<reference evidence="1 2" key="1">
    <citation type="submission" date="2019-03" db="EMBL/GenBank/DDBJ databases">
        <authorList>
            <person name="Liu G."/>
        </authorList>
    </citation>
    <scope>NUCLEOTIDE SEQUENCE [LARGE SCALE GENOMIC DNA]</scope>
    <source>
        <strain evidence="1 2">DSM 19099</strain>
    </source>
</reference>
<protein>
    <submittedName>
        <fullName evidence="1">DUF1273 domain-containing protein</fullName>
    </submittedName>
</protein>
<dbReference type="Pfam" id="PF06908">
    <property type="entry name" value="YpsA"/>
    <property type="match status" value="1"/>
</dbReference>
<dbReference type="PIRSF" id="PIRSF021290">
    <property type="entry name" value="DUF1273"/>
    <property type="match status" value="1"/>
</dbReference>
<organism evidence="1 2">
    <name type="scientific">Shouchella lehensis</name>
    <dbReference type="NCBI Taxonomy" id="300825"/>
    <lineage>
        <taxon>Bacteria</taxon>
        <taxon>Bacillati</taxon>
        <taxon>Bacillota</taxon>
        <taxon>Bacilli</taxon>
        <taxon>Bacillales</taxon>
        <taxon>Bacillaceae</taxon>
        <taxon>Shouchella</taxon>
    </lineage>
</organism>
<dbReference type="Proteomes" id="UP000298210">
    <property type="component" value="Unassembled WGS sequence"/>
</dbReference>
<proteinExistence type="predicted"/>
<sequence length="178" mass="20838">MNAVLVTGYKMHELGVFNESHEGIKWIKFVLKKRMIALIEEGATWFITSGQLGVEQWAMDVVDELKEIYPHIQLGLLTPFEEQESKWNERLKELYHERVSKADFVDSISKRPYENPMQLKVKNDFLVQKTDGLLVLFDEEKEGSPLFYIKVARSMDKPIFIISPEEIEEARREALDDF</sequence>
<name>A0A4Y7WPX2_9BACI</name>
<accession>A0A4Y7WPX2</accession>
<dbReference type="PANTHER" id="PTHR38440:SF1">
    <property type="entry name" value="UPF0398 PROTEIN SPR0331"/>
    <property type="match status" value="1"/>
</dbReference>
<comment type="caution">
    <text evidence="1">The sequence shown here is derived from an EMBL/GenBank/DDBJ whole genome shotgun (WGS) entry which is preliminary data.</text>
</comment>
<dbReference type="NCBIfam" id="NF010181">
    <property type="entry name" value="PRK13660.1"/>
    <property type="match status" value="1"/>
</dbReference>
<dbReference type="Gene3D" id="3.40.50.450">
    <property type="match status" value="1"/>
</dbReference>
<dbReference type="PANTHER" id="PTHR38440">
    <property type="entry name" value="UPF0398 PROTEIN YPSA"/>
    <property type="match status" value="1"/>
</dbReference>
<gene>
    <name evidence="1" type="ORF">E2L03_00340</name>
</gene>
<dbReference type="EMBL" id="SNUX01000001">
    <property type="protein sequence ID" value="TES50417.1"/>
    <property type="molecule type" value="Genomic_DNA"/>
</dbReference>